<dbReference type="PaxDb" id="2903-EOD25096"/>
<dbReference type="RefSeq" id="XP_005777525.1">
    <property type="nucleotide sequence ID" value="XM_005777468.1"/>
</dbReference>
<dbReference type="EnsemblProtists" id="EOD25096">
    <property type="protein sequence ID" value="EOD25096"/>
    <property type="gene ID" value="EMIHUDRAFT_206198"/>
</dbReference>
<protein>
    <submittedName>
        <fullName evidence="2">Uncharacterized protein</fullName>
    </submittedName>
</protein>
<proteinExistence type="predicted"/>
<feature type="region of interest" description="Disordered" evidence="1">
    <location>
        <begin position="332"/>
        <end position="425"/>
    </location>
</feature>
<feature type="region of interest" description="Disordered" evidence="1">
    <location>
        <begin position="189"/>
        <end position="220"/>
    </location>
</feature>
<reference evidence="3" key="1">
    <citation type="journal article" date="2013" name="Nature">
        <title>Pan genome of the phytoplankton Emiliania underpins its global distribution.</title>
        <authorList>
            <person name="Read B.A."/>
            <person name="Kegel J."/>
            <person name="Klute M.J."/>
            <person name="Kuo A."/>
            <person name="Lefebvre S.C."/>
            <person name="Maumus F."/>
            <person name="Mayer C."/>
            <person name="Miller J."/>
            <person name="Monier A."/>
            <person name="Salamov A."/>
            <person name="Young J."/>
            <person name="Aguilar M."/>
            <person name="Claverie J.M."/>
            <person name="Frickenhaus S."/>
            <person name="Gonzalez K."/>
            <person name="Herman E.K."/>
            <person name="Lin Y.C."/>
            <person name="Napier J."/>
            <person name="Ogata H."/>
            <person name="Sarno A.F."/>
            <person name="Shmutz J."/>
            <person name="Schroeder D."/>
            <person name="de Vargas C."/>
            <person name="Verret F."/>
            <person name="von Dassow P."/>
            <person name="Valentin K."/>
            <person name="Van de Peer Y."/>
            <person name="Wheeler G."/>
            <person name="Dacks J.B."/>
            <person name="Delwiche C.F."/>
            <person name="Dyhrman S.T."/>
            <person name="Glockner G."/>
            <person name="John U."/>
            <person name="Richards T."/>
            <person name="Worden A.Z."/>
            <person name="Zhang X."/>
            <person name="Grigoriev I.V."/>
            <person name="Allen A.E."/>
            <person name="Bidle K."/>
            <person name="Borodovsky M."/>
            <person name="Bowler C."/>
            <person name="Brownlee C."/>
            <person name="Cock J.M."/>
            <person name="Elias M."/>
            <person name="Gladyshev V.N."/>
            <person name="Groth M."/>
            <person name="Guda C."/>
            <person name="Hadaegh A."/>
            <person name="Iglesias-Rodriguez M.D."/>
            <person name="Jenkins J."/>
            <person name="Jones B.M."/>
            <person name="Lawson T."/>
            <person name="Leese F."/>
            <person name="Lindquist E."/>
            <person name="Lobanov A."/>
            <person name="Lomsadze A."/>
            <person name="Malik S.B."/>
            <person name="Marsh M.E."/>
            <person name="Mackinder L."/>
            <person name="Mock T."/>
            <person name="Mueller-Roeber B."/>
            <person name="Pagarete A."/>
            <person name="Parker M."/>
            <person name="Probert I."/>
            <person name="Quesneville H."/>
            <person name="Raines C."/>
            <person name="Rensing S.A."/>
            <person name="Riano-Pachon D.M."/>
            <person name="Richier S."/>
            <person name="Rokitta S."/>
            <person name="Shiraiwa Y."/>
            <person name="Soanes D.M."/>
            <person name="van der Giezen M."/>
            <person name="Wahlund T.M."/>
            <person name="Williams B."/>
            <person name="Wilson W."/>
            <person name="Wolfe G."/>
            <person name="Wurch L.L."/>
        </authorList>
    </citation>
    <scope>NUCLEOTIDE SEQUENCE</scope>
</reference>
<sequence>MASHRIGARVAGLSPEQLCAIIEAQAGASDAALRVAEEHAARLVEQPEWVLSEVLLSPDLAPHILAQLPTKEHAAKGTADDVEAEQTRRARRGREQDVAEISRRMYDEIRSSRDPRDHVDEGRRETLRRQAAEAAAKVTTAMLTTGGTVEGAKVGPSSIAEGELGLLATRRLEKFEVCSIYTGEIFRTGTAQPPETVPDELSRHTAAGGTQLDGSDDEGEDDFDSVAARCNFDWPAASNEPKRGTRATHFVRYEEIQLGKAAAQEMGYRAGTRADPNAITPQQARTAFARYCKKIDVTKEELAWNFGCISASQNNEQEAVLDEDINWDDAAEGIGEGIEGPEGFRDSDDDDEERGGDGGATRRRSEIANGPSREGDGGARGNNGDATDDANRGTDAGGDGEGDSDVEVDATVSRAPPKKGRTAMEVTEWRANGTMRKGRARRMEKETASRQRLLAISRHSPRTLATWEGFVKDGLKNIRTKKRRREEPAEDADDPG</sequence>
<name>A0A0D3JNL1_EMIH1</name>
<dbReference type="AlphaFoldDB" id="A0A0D3JNL1"/>
<evidence type="ECO:0000256" key="1">
    <source>
        <dbReference type="SAM" id="MobiDB-lite"/>
    </source>
</evidence>
<evidence type="ECO:0000313" key="2">
    <source>
        <dbReference type="EnsemblProtists" id="EOD25096"/>
    </source>
</evidence>
<dbReference type="GeneID" id="17270642"/>
<keyword evidence="3" id="KW-1185">Reference proteome</keyword>
<dbReference type="KEGG" id="ehx:EMIHUDRAFT_206198"/>
<dbReference type="Proteomes" id="UP000013827">
    <property type="component" value="Unassembled WGS sequence"/>
</dbReference>
<feature type="compositionally biased region" description="Acidic residues" evidence="1">
    <location>
        <begin position="398"/>
        <end position="408"/>
    </location>
</feature>
<feature type="region of interest" description="Disordered" evidence="1">
    <location>
        <begin position="71"/>
        <end position="128"/>
    </location>
</feature>
<evidence type="ECO:0000313" key="3">
    <source>
        <dbReference type="Proteomes" id="UP000013827"/>
    </source>
</evidence>
<feature type="region of interest" description="Disordered" evidence="1">
    <location>
        <begin position="477"/>
        <end position="496"/>
    </location>
</feature>
<accession>A0A0D3JNL1</accession>
<dbReference type="HOGENOM" id="CLU_603309_0_0_1"/>
<reference evidence="2" key="2">
    <citation type="submission" date="2024-10" db="UniProtKB">
        <authorList>
            <consortium name="EnsemblProtists"/>
        </authorList>
    </citation>
    <scope>IDENTIFICATION</scope>
</reference>
<organism evidence="2 3">
    <name type="scientific">Emiliania huxleyi (strain CCMP1516)</name>
    <dbReference type="NCBI Taxonomy" id="280463"/>
    <lineage>
        <taxon>Eukaryota</taxon>
        <taxon>Haptista</taxon>
        <taxon>Haptophyta</taxon>
        <taxon>Prymnesiophyceae</taxon>
        <taxon>Isochrysidales</taxon>
        <taxon>Noelaerhabdaceae</taxon>
        <taxon>Emiliania</taxon>
    </lineage>
</organism>